<feature type="compositionally biased region" description="Pro residues" evidence="1">
    <location>
        <begin position="151"/>
        <end position="167"/>
    </location>
</feature>
<dbReference type="AlphaFoldDB" id="A0A8S3WIV9"/>
<feature type="compositionally biased region" description="Basic and acidic residues" evidence="1">
    <location>
        <begin position="26"/>
        <end position="48"/>
    </location>
</feature>
<feature type="compositionally biased region" description="Basic and acidic residues" evidence="1">
    <location>
        <begin position="171"/>
        <end position="181"/>
    </location>
</feature>
<protein>
    <submittedName>
        <fullName evidence="2">(apollo) hypothetical protein</fullName>
    </submittedName>
</protein>
<proteinExistence type="predicted"/>
<keyword evidence="3" id="KW-1185">Reference proteome</keyword>
<sequence length="255" mass="27086">MDAADSLLGGFASGDIVPAAEVVPALKREQDSTDDFEHLDRESKRDEAGESPTHQHGAARTATQSFLDMERDDLFVDTPRAPSVTDKQADHFADKFTDSESEADTAGESPLHRPSPPQQKSDAPLEPSIIIPQPVHDPTPVLASTPASTATPPPTPAPVPSPSPVPSAPEAKVETRSEIKLETSTAPKDMLHPAPATESKPLQKPTPPPKSALTEPEPKPEVKSEPVKAPTAHVIEAEVIFCQMGLGKHNLSVIS</sequence>
<dbReference type="Proteomes" id="UP000691718">
    <property type="component" value="Unassembled WGS sequence"/>
</dbReference>
<dbReference type="EMBL" id="CAJQZP010000437">
    <property type="protein sequence ID" value="CAG4961733.1"/>
    <property type="molecule type" value="Genomic_DNA"/>
</dbReference>
<feature type="compositionally biased region" description="Basic and acidic residues" evidence="1">
    <location>
        <begin position="216"/>
        <end position="226"/>
    </location>
</feature>
<accession>A0A8S3WIV9</accession>
<name>A0A8S3WIV9_PARAO</name>
<reference evidence="2" key="1">
    <citation type="submission" date="2021-04" db="EMBL/GenBank/DDBJ databases">
        <authorList>
            <person name="Tunstrom K."/>
        </authorList>
    </citation>
    <scope>NUCLEOTIDE SEQUENCE</scope>
</reference>
<organism evidence="2 3">
    <name type="scientific">Parnassius apollo</name>
    <name type="common">Apollo butterfly</name>
    <name type="synonym">Papilio apollo</name>
    <dbReference type="NCBI Taxonomy" id="110799"/>
    <lineage>
        <taxon>Eukaryota</taxon>
        <taxon>Metazoa</taxon>
        <taxon>Ecdysozoa</taxon>
        <taxon>Arthropoda</taxon>
        <taxon>Hexapoda</taxon>
        <taxon>Insecta</taxon>
        <taxon>Pterygota</taxon>
        <taxon>Neoptera</taxon>
        <taxon>Endopterygota</taxon>
        <taxon>Lepidoptera</taxon>
        <taxon>Glossata</taxon>
        <taxon>Ditrysia</taxon>
        <taxon>Papilionoidea</taxon>
        <taxon>Papilionidae</taxon>
        <taxon>Parnassiinae</taxon>
        <taxon>Parnassini</taxon>
        <taxon>Parnassius</taxon>
        <taxon>Parnassius</taxon>
    </lineage>
</organism>
<dbReference type="OrthoDB" id="567788at2759"/>
<evidence type="ECO:0000256" key="1">
    <source>
        <dbReference type="SAM" id="MobiDB-lite"/>
    </source>
</evidence>
<comment type="caution">
    <text evidence="2">The sequence shown here is derived from an EMBL/GenBank/DDBJ whole genome shotgun (WGS) entry which is preliminary data.</text>
</comment>
<evidence type="ECO:0000313" key="2">
    <source>
        <dbReference type="EMBL" id="CAG4961733.1"/>
    </source>
</evidence>
<feature type="region of interest" description="Disordered" evidence="1">
    <location>
        <begin position="23"/>
        <end position="229"/>
    </location>
</feature>
<feature type="compositionally biased region" description="Low complexity" evidence="1">
    <location>
        <begin position="138"/>
        <end position="150"/>
    </location>
</feature>
<evidence type="ECO:0000313" key="3">
    <source>
        <dbReference type="Proteomes" id="UP000691718"/>
    </source>
</evidence>
<gene>
    <name evidence="2" type="ORF">PAPOLLO_LOCUS6632</name>
</gene>
<feature type="compositionally biased region" description="Basic and acidic residues" evidence="1">
    <location>
        <begin position="87"/>
        <end position="98"/>
    </location>
</feature>